<keyword evidence="2" id="KW-1185">Reference proteome</keyword>
<gene>
    <name evidence="1" type="ORF">B9Z19DRAFT_1087834</name>
</gene>
<evidence type="ECO:0000313" key="1">
    <source>
        <dbReference type="EMBL" id="PUU76670.1"/>
    </source>
</evidence>
<comment type="caution">
    <text evidence="1">The sequence shown here is derived from an EMBL/GenBank/DDBJ whole genome shotgun (WGS) entry which is preliminary data.</text>
</comment>
<organism evidence="1 2">
    <name type="scientific">Tuber borchii</name>
    <name type="common">White truffle</name>
    <dbReference type="NCBI Taxonomy" id="42251"/>
    <lineage>
        <taxon>Eukaryota</taxon>
        <taxon>Fungi</taxon>
        <taxon>Dikarya</taxon>
        <taxon>Ascomycota</taxon>
        <taxon>Pezizomycotina</taxon>
        <taxon>Pezizomycetes</taxon>
        <taxon>Pezizales</taxon>
        <taxon>Tuberaceae</taxon>
        <taxon>Tuber</taxon>
    </lineage>
</organism>
<dbReference type="EMBL" id="NESQ01000180">
    <property type="protein sequence ID" value="PUU76670.1"/>
    <property type="molecule type" value="Genomic_DNA"/>
</dbReference>
<dbReference type="AlphaFoldDB" id="A0A2T6ZMF2"/>
<sequence>MVVLAIPGSIPIGSHGLPVSPEDQPLGTLHRKMLDRPQEHAGRFVCRVRINAYGTLVDLPSQSQTHCWTISNHGC</sequence>
<dbReference type="Proteomes" id="UP000244722">
    <property type="component" value="Unassembled WGS sequence"/>
</dbReference>
<reference evidence="1 2" key="1">
    <citation type="submission" date="2017-04" db="EMBL/GenBank/DDBJ databases">
        <title>Draft genome sequence of Tuber borchii Vittad., a whitish edible truffle.</title>
        <authorList>
            <consortium name="DOE Joint Genome Institute"/>
            <person name="Murat C."/>
            <person name="Kuo A."/>
            <person name="Barry K.W."/>
            <person name="Clum A."/>
            <person name="Dockter R.B."/>
            <person name="Fauchery L."/>
            <person name="Iotti M."/>
            <person name="Kohler A."/>
            <person name="Labutti K."/>
            <person name="Lindquist E.A."/>
            <person name="Lipzen A."/>
            <person name="Ohm R.A."/>
            <person name="Wang M."/>
            <person name="Grigoriev I.V."/>
            <person name="Zambonelli A."/>
            <person name="Martin F.M."/>
        </authorList>
    </citation>
    <scope>NUCLEOTIDE SEQUENCE [LARGE SCALE GENOMIC DNA]</scope>
    <source>
        <strain evidence="1 2">Tbo3840</strain>
    </source>
</reference>
<evidence type="ECO:0000313" key="2">
    <source>
        <dbReference type="Proteomes" id="UP000244722"/>
    </source>
</evidence>
<name>A0A2T6ZMF2_TUBBO</name>
<protein>
    <submittedName>
        <fullName evidence="1">Uncharacterized protein</fullName>
    </submittedName>
</protein>
<accession>A0A2T6ZMF2</accession>
<proteinExistence type="predicted"/>